<dbReference type="PATRIC" id="fig|1411148.3.peg.2158"/>
<accession>W2C2S9</accession>
<organism evidence="2 3">
    <name type="scientific">Tannerella sp. oral taxon BU063 isolate Cell 2</name>
    <dbReference type="NCBI Taxonomy" id="1411148"/>
    <lineage>
        <taxon>Bacteria</taxon>
        <taxon>Pseudomonadati</taxon>
        <taxon>Bacteroidota</taxon>
        <taxon>Bacteroidia</taxon>
        <taxon>Bacteroidales</taxon>
        <taxon>Tannerellaceae</taxon>
        <taxon>Tannerella</taxon>
    </lineage>
</organism>
<sequence>MRNKLLPLLLLSLATTIAHAQSEGLADSLAADLRMIRQATARHTDLWGLDLYGPLLFIDPETRVAYANEPDSAGLLRPCGSLYAGRLPEDVLTANTATKWGGRTWAMILLPLPKDSTDRTVLLAHELFHCAQPRLHFTGHGGDNGHLDTEKGRVLMRLELEALRDALRATTPDERRSHLTHALAFRTERHRRFPGAAASEHALECNEGLAEYTGQTVASLSADQARAYLIARIDALLGMPTFVRSFAYATLPAYGWLAADTAPDWHRAITDETPITDHLARLFGLTLPDSLPTSWVAAYHGDVIIRQESAREADRKSLTDSLRASLVDGPHLTLPLRAMQFSFNPNTLISLGSTLGTVYPQLQLTDLWGTLDVTDGGALISPSWTTITVRAPHTTSPTGAVGSGWRLTLAPGYQIVRRAKDYAVERK</sequence>
<name>W2C2S9_9BACT</name>
<evidence type="ECO:0000313" key="3">
    <source>
        <dbReference type="Proteomes" id="UP000018837"/>
    </source>
</evidence>
<feature type="chain" id="PRO_5004813344" evidence="1">
    <location>
        <begin position="21"/>
        <end position="427"/>
    </location>
</feature>
<gene>
    <name evidence="2" type="ORF">N425_12940</name>
</gene>
<keyword evidence="1" id="KW-0732">Signal</keyword>
<comment type="caution">
    <text evidence="2">The sequence shown here is derived from an EMBL/GenBank/DDBJ whole genome shotgun (WGS) entry which is preliminary data.</text>
</comment>
<protein>
    <submittedName>
        <fullName evidence="2">Uncharacterized protein</fullName>
    </submittedName>
</protein>
<dbReference type="AlphaFoldDB" id="W2C2S9"/>
<dbReference type="EMBL" id="AYUF01000495">
    <property type="protein sequence ID" value="ETK00736.1"/>
    <property type="molecule type" value="Genomic_DNA"/>
</dbReference>
<proteinExistence type="predicted"/>
<dbReference type="Proteomes" id="UP000018837">
    <property type="component" value="Unassembled WGS sequence"/>
</dbReference>
<feature type="signal peptide" evidence="1">
    <location>
        <begin position="1"/>
        <end position="20"/>
    </location>
</feature>
<evidence type="ECO:0000313" key="2">
    <source>
        <dbReference type="EMBL" id="ETK00736.1"/>
    </source>
</evidence>
<reference evidence="2 3" key="1">
    <citation type="submission" date="2013-11" db="EMBL/GenBank/DDBJ databases">
        <title>Single cell genomics of uncultured Tannerella BU063 (oral taxon 286).</title>
        <authorList>
            <person name="Beall C.J."/>
            <person name="Campbell A.G."/>
            <person name="Griffen A.L."/>
            <person name="Podar M."/>
            <person name="Leys E.J."/>
        </authorList>
    </citation>
    <scope>NUCLEOTIDE SEQUENCE [LARGE SCALE GENOMIC DNA]</scope>
    <source>
        <strain evidence="2">Cell 2</strain>
    </source>
</reference>
<evidence type="ECO:0000256" key="1">
    <source>
        <dbReference type="SAM" id="SignalP"/>
    </source>
</evidence>